<evidence type="ECO:0000256" key="2">
    <source>
        <dbReference type="SAM" id="Phobius"/>
    </source>
</evidence>
<evidence type="ECO:0000256" key="1">
    <source>
        <dbReference type="SAM" id="MobiDB-lite"/>
    </source>
</evidence>
<feature type="region of interest" description="Disordered" evidence="1">
    <location>
        <begin position="165"/>
        <end position="191"/>
    </location>
</feature>
<keyword evidence="2" id="KW-1133">Transmembrane helix</keyword>
<keyword evidence="2" id="KW-0472">Membrane</keyword>
<reference evidence="3" key="1">
    <citation type="submission" date="2019-06" db="EMBL/GenBank/DDBJ databases">
        <authorList>
            <person name="Zheng W."/>
        </authorList>
    </citation>
    <scope>NUCLEOTIDE SEQUENCE</scope>
    <source>
        <strain evidence="3">QDHG01</strain>
    </source>
</reference>
<sequence length="191" mass="21747">MIDDNQSGQNLEQGQGSEQMVKKFNLYKAASILGAATGSLSLIGCLIERLVKKKVQVSGRKKWMLRKAVRKGTCLFSRSRTLKDCERDTLQRQKLEITQTTNETSVNQSLPQQLNRQVFYITDSQKQENQDYYGEEIDDEEENVGKRGPVELSFAQQCIEEVVMTEGSHSPESSSSNDIRESQVHLKYIHK</sequence>
<evidence type="ECO:0000313" key="3">
    <source>
        <dbReference type="EMBL" id="TNV78089.1"/>
    </source>
</evidence>
<protein>
    <submittedName>
        <fullName evidence="3">Uncharacterized protein</fullName>
    </submittedName>
</protein>
<dbReference type="EMBL" id="RRYP01010904">
    <property type="protein sequence ID" value="TNV78089.1"/>
    <property type="molecule type" value="Genomic_DNA"/>
</dbReference>
<evidence type="ECO:0000313" key="4">
    <source>
        <dbReference type="Proteomes" id="UP000785679"/>
    </source>
</evidence>
<accession>A0A8J8NNL7</accession>
<name>A0A8J8NNL7_HALGN</name>
<comment type="caution">
    <text evidence="3">The sequence shown here is derived from an EMBL/GenBank/DDBJ whole genome shotgun (WGS) entry which is preliminary data.</text>
</comment>
<keyword evidence="4" id="KW-1185">Reference proteome</keyword>
<proteinExistence type="predicted"/>
<dbReference type="Proteomes" id="UP000785679">
    <property type="component" value="Unassembled WGS sequence"/>
</dbReference>
<gene>
    <name evidence="3" type="ORF">FGO68_gene300</name>
</gene>
<keyword evidence="2" id="KW-0812">Transmembrane</keyword>
<dbReference type="AlphaFoldDB" id="A0A8J8NNL7"/>
<feature type="transmembrane region" description="Helical" evidence="2">
    <location>
        <begin position="29"/>
        <end position="51"/>
    </location>
</feature>
<organism evidence="3 4">
    <name type="scientific">Halteria grandinella</name>
    <dbReference type="NCBI Taxonomy" id="5974"/>
    <lineage>
        <taxon>Eukaryota</taxon>
        <taxon>Sar</taxon>
        <taxon>Alveolata</taxon>
        <taxon>Ciliophora</taxon>
        <taxon>Intramacronucleata</taxon>
        <taxon>Spirotrichea</taxon>
        <taxon>Stichotrichia</taxon>
        <taxon>Sporadotrichida</taxon>
        <taxon>Halteriidae</taxon>
        <taxon>Halteria</taxon>
    </lineage>
</organism>